<feature type="transmembrane region" description="Helical" evidence="7">
    <location>
        <begin position="524"/>
        <end position="545"/>
    </location>
</feature>
<feature type="transmembrane region" description="Helical" evidence="7">
    <location>
        <begin position="442"/>
        <end position="460"/>
    </location>
</feature>
<feature type="domain" description="RCK C-terminal" evidence="8">
    <location>
        <begin position="205"/>
        <end position="289"/>
    </location>
</feature>
<dbReference type="PANTHER" id="PTHR43652">
    <property type="entry name" value="BASIC AMINO ACID ANTIPORTER YFCC-RELATED"/>
    <property type="match status" value="1"/>
</dbReference>
<proteinExistence type="predicted"/>
<dbReference type="PROSITE" id="PS51202">
    <property type="entry name" value="RCK_C"/>
    <property type="match status" value="2"/>
</dbReference>
<comment type="subcellular location">
    <subcellularLocation>
        <location evidence="1">Membrane</location>
        <topology evidence="1">Multi-pass membrane protein</topology>
    </subcellularLocation>
</comment>
<dbReference type="SUPFAM" id="SSF116726">
    <property type="entry name" value="TrkA C-terminal domain-like"/>
    <property type="match status" value="2"/>
</dbReference>
<dbReference type="GO" id="GO:0005886">
    <property type="term" value="C:plasma membrane"/>
    <property type="evidence" value="ECO:0007669"/>
    <property type="project" value="TreeGrafter"/>
</dbReference>
<keyword evidence="2" id="KW-0813">Transport</keyword>
<accession>A0A4V5PYM4</accession>
<dbReference type="Proteomes" id="UP000310541">
    <property type="component" value="Unassembled WGS sequence"/>
</dbReference>
<evidence type="ECO:0000256" key="4">
    <source>
        <dbReference type="ARBA" id="ARBA00022737"/>
    </source>
</evidence>
<dbReference type="Gene3D" id="3.30.70.1450">
    <property type="entry name" value="Regulator of K+ conductance, C-terminal domain"/>
    <property type="match status" value="2"/>
</dbReference>
<dbReference type="InterPro" id="IPR036721">
    <property type="entry name" value="RCK_C_sf"/>
</dbReference>
<evidence type="ECO:0000256" key="5">
    <source>
        <dbReference type="ARBA" id="ARBA00022989"/>
    </source>
</evidence>
<dbReference type="GO" id="GO:0008324">
    <property type="term" value="F:monoatomic cation transmembrane transporter activity"/>
    <property type="evidence" value="ECO:0007669"/>
    <property type="project" value="InterPro"/>
</dbReference>
<keyword evidence="3 7" id="KW-0812">Transmembrane</keyword>
<evidence type="ECO:0000256" key="6">
    <source>
        <dbReference type="ARBA" id="ARBA00023136"/>
    </source>
</evidence>
<dbReference type="GO" id="GO:0006813">
    <property type="term" value="P:potassium ion transport"/>
    <property type="evidence" value="ECO:0007669"/>
    <property type="project" value="InterPro"/>
</dbReference>
<evidence type="ECO:0000259" key="8">
    <source>
        <dbReference type="PROSITE" id="PS51202"/>
    </source>
</evidence>
<dbReference type="AlphaFoldDB" id="A0A4V5PYM4"/>
<organism evidence="9 10">
    <name type="scientific">Guptibacillus hwajinpoensis</name>
    <dbReference type="NCBI Taxonomy" id="208199"/>
    <lineage>
        <taxon>Bacteria</taxon>
        <taxon>Bacillati</taxon>
        <taxon>Bacillota</taxon>
        <taxon>Bacilli</taxon>
        <taxon>Bacillales</taxon>
        <taxon>Guptibacillaceae</taxon>
        <taxon>Guptibacillus</taxon>
    </lineage>
</organism>
<reference evidence="9 10" key="1">
    <citation type="submission" date="2019-04" db="EMBL/GenBank/DDBJ databases">
        <title>Genome sequence of Bacillus hwajinpoensis strain Y2.</title>
        <authorList>
            <person name="Fair J.L."/>
            <person name="Maclea K.S."/>
        </authorList>
    </citation>
    <scope>NUCLEOTIDE SEQUENCE [LARGE SCALE GENOMIC DNA]</scope>
    <source>
        <strain evidence="9 10">Y2</strain>
    </source>
</reference>
<keyword evidence="6 7" id="KW-0472">Membrane</keyword>
<evidence type="ECO:0000313" key="9">
    <source>
        <dbReference type="EMBL" id="TKD70698.1"/>
    </source>
</evidence>
<dbReference type="InterPro" id="IPR051679">
    <property type="entry name" value="DASS-Related_Transporters"/>
</dbReference>
<feature type="transmembrane region" description="Helical" evidence="7">
    <location>
        <begin position="55"/>
        <end position="74"/>
    </location>
</feature>
<protein>
    <submittedName>
        <fullName evidence="9">SLC13 family permease</fullName>
    </submittedName>
</protein>
<dbReference type="EMBL" id="SWFM01000002">
    <property type="protein sequence ID" value="TKD70698.1"/>
    <property type="molecule type" value="Genomic_DNA"/>
</dbReference>
<feature type="transmembrane region" description="Helical" evidence="7">
    <location>
        <begin position="472"/>
        <end position="493"/>
    </location>
</feature>
<dbReference type="PROSITE" id="PS01271">
    <property type="entry name" value="NA_SULFATE"/>
    <property type="match status" value="1"/>
</dbReference>
<evidence type="ECO:0000256" key="2">
    <source>
        <dbReference type="ARBA" id="ARBA00022448"/>
    </source>
</evidence>
<dbReference type="InterPro" id="IPR006037">
    <property type="entry name" value="RCK_C"/>
</dbReference>
<feature type="transmembrane region" description="Helical" evidence="7">
    <location>
        <begin position="6"/>
        <end position="22"/>
    </location>
</feature>
<dbReference type="PANTHER" id="PTHR43652:SF2">
    <property type="entry name" value="BASIC AMINO ACID ANTIPORTER YFCC-RELATED"/>
    <property type="match status" value="1"/>
</dbReference>
<gene>
    <name evidence="9" type="ORF">FBF83_08750</name>
</gene>
<name>A0A4V5PYM4_9BACL</name>
<sequence>MIEFYFVSITMILMLVGLLFEMERPEVILASTLMIFMVTGIVTPTEAMSGFSNEGMLTIALLFIVAGTIQKSGLVDRALQQLLKGASSNHHIMAKLLPPISLLSAFVNNTPIVMAATPMVKKWCEDKGISPSKFLIPLSYATILGGTITLIGTSTNLVVHGLLLEYGHKGFSFFQLSAVGIPITLLGLGYLIFFSSALLPDRNVSSIIESEALREFTGEVLVTRDFPYLNRTVKEAKLRSLKGVYLVSILREGETIAPVSSATILHKDDLLLFTGDISTITELQRMKGLELQSSSGSHFPEDHRLVEAVVTHHSSLLFKKIKETDFRSQHQAAVIAVHRQHDRLKAKIGDIVLKPGDVLLMIAGDEFSKKKRSADFYSITLLEEQLITPMQMKKGWLSIALLAIMIGLVTFGVLTMFTAMAITTLLLFLFKFVSPGEVKSLIQWHVLLMIACSFGIGLALTNSGVATSIAQFLMALSSPLGLFAVLLSVYILTNIFTEIMTNSAAAVLMFPIVVQVAKTMQIDLLPLAIIVAIAASSSFMTPIGYQTNLIVYGAGGYRFKDFIKVGFPLTLIVMVVTVVIVRFFWF</sequence>
<feature type="transmembrane region" description="Helical" evidence="7">
    <location>
        <begin position="173"/>
        <end position="193"/>
    </location>
</feature>
<dbReference type="Pfam" id="PF03600">
    <property type="entry name" value="CitMHS"/>
    <property type="match status" value="1"/>
</dbReference>
<keyword evidence="5 7" id="KW-1133">Transmembrane helix</keyword>
<comment type="caution">
    <text evidence="9">The sequence shown here is derived from an EMBL/GenBank/DDBJ whole genome shotgun (WGS) entry which is preliminary data.</text>
</comment>
<feature type="transmembrane region" description="Helical" evidence="7">
    <location>
        <begin position="565"/>
        <end position="585"/>
    </location>
</feature>
<feature type="domain" description="RCK C-terminal" evidence="8">
    <location>
        <begin position="293"/>
        <end position="379"/>
    </location>
</feature>
<dbReference type="RefSeq" id="WP_136946772.1">
    <property type="nucleotide sequence ID" value="NZ_SWFM01000002.1"/>
</dbReference>
<dbReference type="OrthoDB" id="9765532at2"/>
<dbReference type="Pfam" id="PF02080">
    <property type="entry name" value="TrkA_C"/>
    <property type="match status" value="2"/>
</dbReference>
<keyword evidence="4" id="KW-0677">Repeat</keyword>
<evidence type="ECO:0000256" key="7">
    <source>
        <dbReference type="SAM" id="Phobius"/>
    </source>
</evidence>
<feature type="transmembrane region" description="Helical" evidence="7">
    <location>
        <begin position="134"/>
        <end position="153"/>
    </location>
</feature>
<feature type="transmembrane region" description="Helical" evidence="7">
    <location>
        <begin position="399"/>
        <end position="430"/>
    </location>
</feature>
<feature type="transmembrane region" description="Helical" evidence="7">
    <location>
        <begin position="499"/>
        <end position="517"/>
    </location>
</feature>
<evidence type="ECO:0000256" key="3">
    <source>
        <dbReference type="ARBA" id="ARBA00022692"/>
    </source>
</evidence>
<feature type="transmembrane region" description="Helical" evidence="7">
    <location>
        <begin position="27"/>
        <end position="43"/>
    </location>
</feature>
<dbReference type="InterPro" id="IPR031312">
    <property type="entry name" value="Na/sul_symport_CS"/>
</dbReference>
<dbReference type="InterPro" id="IPR004680">
    <property type="entry name" value="Cit_transptr-like_dom"/>
</dbReference>
<evidence type="ECO:0000313" key="10">
    <source>
        <dbReference type="Proteomes" id="UP000310541"/>
    </source>
</evidence>
<evidence type="ECO:0000256" key="1">
    <source>
        <dbReference type="ARBA" id="ARBA00004141"/>
    </source>
</evidence>